<keyword evidence="8" id="KW-1185">Reference proteome</keyword>
<dbReference type="GO" id="GO:0043531">
    <property type="term" value="F:ADP binding"/>
    <property type="evidence" value="ECO:0007669"/>
    <property type="project" value="InterPro"/>
</dbReference>
<dbReference type="PANTHER" id="PTHR35807">
    <property type="entry name" value="TRANSCRIPTIONAL REGULATOR REDD-RELATED"/>
    <property type="match status" value="1"/>
</dbReference>
<evidence type="ECO:0000313" key="8">
    <source>
        <dbReference type="Proteomes" id="UP000655044"/>
    </source>
</evidence>
<keyword evidence="2" id="KW-0805">Transcription regulation</keyword>
<dbReference type="Pfam" id="PF00486">
    <property type="entry name" value="Trans_reg_C"/>
    <property type="match status" value="1"/>
</dbReference>
<dbReference type="CDD" id="cd15831">
    <property type="entry name" value="BTAD"/>
    <property type="match status" value="1"/>
</dbReference>
<keyword evidence="3 5" id="KW-0238">DNA-binding</keyword>
<feature type="domain" description="OmpR/PhoB-type" evidence="6">
    <location>
        <begin position="1"/>
        <end position="90"/>
    </location>
</feature>
<dbReference type="EMBL" id="BOOI01000018">
    <property type="protein sequence ID" value="GIH83895.1"/>
    <property type="molecule type" value="Genomic_DNA"/>
</dbReference>
<evidence type="ECO:0000256" key="1">
    <source>
        <dbReference type="ARBA" id="ARBA00005820"/>
    </source>
</evidence>
<feature type="DNA-binding region" description="OmpR/PhoB-type" evidence="5">
    <location>
        <begin position="1"/>
        <end position="90"/>
    </location>
</feature>
<dbReference type="InterPro" id="IPR019734">
    <property type="entry name" value="TPR_rpt"/>
</dbReference>
<dbReference type="SMART" id="SM00862">
    <property type="entry name" value="Trans_reg_C"/>
    <property type="match status" value="1"/>
</dbReference>
<dbReference type="GO" id="GO:0000160">
    <property type="term" value="P:phosphorelay signal transduction system"/>
    <property type="evidence" value="ECO:0007669"/>
    <property type="project" value="InterPro"/>
</dbReference>
<dbReference type="InterPro" id="IPR027417">
    <property type="entry name" value="P-loop_NTPase"/>
</dbReference>
<dbReference type="Pfam" id="PF13424">
    <property type="entry name" value="TPR_12"/>
    <property type="match status" value="1"/>
</dbReference>
<dbReference type="Gene3D" id="3.40.50.300">
    <property type="entry name" value="P-loop containing nucleotide triphosphate hydrolases"/>
    <property type="match status" value="1"/>
</dbReference>
<evidence type="ECO:0000259" key="6">
    <source>
        <dbReference type="PROSITE" id="PS51755"/>
    </source>
</evidence>
<dbReference type="SMART" id="SM00028">
    <property type="entry name" value="TPR"/>
    <property type="match status" value="5"/>
</dbReference>
<dbReference type="PANTHER" id="PTHR35807:SF1">
    <property type="entry name" value="TRANSCRIPTIONAL REGULATOR REDD"/>
    <property type="match status" value="1"/>
</dbReference>
<dbReference type="InterPro" id="IPR005158">
    <property type="entry name" value="BTAD"/>
</dbReference>
<dbReference type="InterPro" id="IPR036388">
    <property type="entry name" value="WH-like_DNA-bd_sf"/>
</dbReference>
<keyword evidence="4" id="KW-0804">Transcription</keyword>
<dbReference type="InterPro" id="IPR001867">
    <property type="entry name" value="OmpR/PhoB-type_DNA-bd"/>
</dbReference>
<dbReference type="SUPFAM" id="SSF52540">
    <property type="entry name" value="P-loop containing nucleoside triphosphate hydrolases"/>
    <property type="match status" value="1"/>
</dbReference>
<dbReference type="Pfam" id="PF00931">
    <property type="entry name" value="NB-ARC"/>
    <property type="match status" value="1"/>
</dbReference>
<dbReference type="Proteomes" id="UP000655044">
    <property type="component" value="Unassembled WGS sequence"/>
</dbReference>
<dbReference type="Gene3D" id="1.25.40.10">
    <property type="entry name" value="Tetratricopeptide repeat domain"/>
    <property type="match status" value="3"/>
</dbReference>
<organism evidence="7 8">
    <name type="scientific">Planobispora rosea</name>
    <dbReference type="NCBI Taxonomy" id="35762"/>
    <lineage>
        <taxon>Bacteria</taxon>
        <taxon>Bacillati</taxon>
        <taxon>Actinomycetota</taxon>
        <taxon>Actinomycetes</taxon>
        <taxon>Streptosporangiales</taxon>
        <taxon>Streptosporangiaceae</taxon>
        <taxon>Planobispora</taxon>
    </lineage>
</organism>
<protein>
    <submittedName>
        <fullName evidence="7">SARP family transcriptional regulator</fullName>
    </submittedName>
</protein>
<dbReference type="SUPFAM" id="SSF46894">
    <property type="entry name" value="C-terminal effector domain of the bipartite response regulators"/>
    <property type="match status" value="1"/>
</dbReference>
<comment type="similarity">
    <text evidence="1">Belongs to the AfsR/DnrI/RedD regulatory family.</text>
</comment>
<dbReference type="InterPro" id="IPR051677">
    <property type="entry name" value="AfsR-DnrI-RedD_regulator"/>
</dbReference>
<evidence type="ECO:0000256" key="3">
    <source>
        <dbReference type="ARBA" id="ARBA00023125"/>
    </source>
</evidence>
<gene>
    <name evidence="7" type="ORF">Pro02_23030</name>
</gene>
<dbReference type="SUPFAM" id="SSF48452">
    <property type="entry name" value="TPR-like"/>
    <property type="match status" value="3"/>
</dbReference>
<accession>A0A8J3RZ01</accession>
<dbReference type="SMART" id="SM01043">
    <property type="entry name" value="BTAD"/>
    <property type="match status" value="1"/>
</dbReference>
<proteinExistence type="inferred from homology"/>
<dbReference type="RefSeq" id="WP_189241607.1">
    <property type="nucleotide sequence ID" value="NZ_BMQP01000002.1"/>
</dbReference>
<dbReference type="PROSITE" id="PS51755">
    <property type="entry name" value="OMPR_PHOB"/>
    <property type="match status" value="1"/>
</dbReference>
<evidence type="ECO:0000256" key="5">
    <source>
        <dbReference type="PROSITE-ProRule" id="PRU01091"/>
    </source>
</evidence>
<dbReference type="InterPro" id="IPR011990">
    <property type="entry name" value="TPR-like_helical_dom_sf"/>
</dbReference>
<dbReference type="AlphaFoldDB" id="A0A8J3RZ01"/>
<evidence type="ECO:0000313" key="7">
    <source>
        <dbReference type="EMBL" id="GIH83895.1"/>
    </source>
</evidence>
<dbReference type="InterPro" id="IPR016032">
    <property type="entry name" value="Sig_transdc_resp-reg_C-effctor"/>
</dbReference>
<name>A0A8J3RZ01_PLARO</name>
<dbReference type="Gene3D" id="1.10.10.10">
    <property type="entry name" value="Winged helix-like DNA-binding domain superfamily/Winged helix DNA-binding domain"/>
    <property type="match status" value="1"/>
</dbReference>
<reference evidence="7" key="1">
    <citation type="submission" date="2021-01" db="EMBL/GenBank/DDBJ databases">
        <title>Whole genome shotgun sequence of Planobispora rosea NBRC 15558.</title>
        <authorList>
            <person name="Komaki H."/>
            <person name="Tamura T."/>
        </authorList>
    </citation>
    <scope>NUCLEOTIDE SEQUENCE</scope>
    <source>
        <strain evidence="7">NBRC 15558</strain>
    </source>
</reference>
<dbReference type="PRINTS" id="PR00364">
    <property type="entry name" value="DISEASERSIST"/>
</dbReference>
<dbReference type="GO" id="GO:0003677">
    <property type="term" value="F:DNA binding"/>
    <property type="evidence" value="ECO:0007669"/>
    <property type="project" value="UniProtKB-UniRule"/>
</dbReference>
<sequence>MEFRVLGPVDICRDGRSIAIVGPKQRTLLALLVLQTNRVVSHDRMLTALWGGQVPATGRRLLHNHLWSLRRLLAEPQALVSSPTGYSLKLQPGASDLDVFLSETARARSALDAGDPLQASSRFREALSLWRGPALDGTQPEFQIAEGATLEELRLAALICRAEADLTLGRHSELVSELRLLVTEHPLNEGLRGQLMRALHGVGRTAEALDEFRSARVLLRDELGLDPGEELIRIHQAILSGDSAVLSGVSEPTTKTRAVDIPRQLPADVFRFTGRAESLLRLDRLLSEDTAGTAVVISAIAGAGGVGKTALATHWGHRAAARFPDGQLYINLHGYSQGRPTTAAQALDHLLRSLGVSGEEIPHGLDERAALYRSLLASRRLLIVLDNAANAEQVRCLLPGSTASRVVITSRDSLRGLSVTHDVHSVVLDVLSLGEAVTLLTSLLGADRTGKERDAVTNLARLCGCLPLALRLAAAQLATHPALRIADFTTRLERENRLSVLDLEEDPHIGVRSALELSYRSLPPEARRTLRLIGMHPGPDISLEAVAALSASSYEEARGNVDVLINAHLLQLDNDRRLSMHDLVRVHAQERSQVDDTQDDRESALARVFNWYAHTARAAMRHLNRDAKLLKLDTPAPPAGVSEFTEYGQASEWLETERLNLVAVINRTATSGWPVLSWQLTHLIAYFFYLKDYVDDWVHTHQIALSAARSIGDQRAEAMLLSTLGHAHMAASQLSEFIECQRQSLKLSMAISDQAGEANALCYLGYGLVSAGSFAEAEEVLLQAHDLYQKLDNQGGVLVVLLDLATVYLHVGRTADSVSLLEVCSARWREQKRDHDEAFALLHLSEARARSGDTVTALEECRRALELGRGIGNARIEVRSLIGIGSIHWREGDHAKALDCHQTALALSLELSGRQLEGEALQGLADTYRAIGENLAAQEHYRTALEIAIEAGRRYRQGYAHNGLALALHALGRVEEAVDHWKQALALFTDMGVPEAAVVDALLRRAGR</sequence>
<dbReference type="InterPro" id="IPR002182">
    <property type="entry name" value="NB-ARC"/>
</dbReference>
<dbReference type="Pfam" id="PF03704">
    <property type="entry name" value="BTAD"/>
    <property type="match status" value="1"/>
</dbReference>
<comment type="caution">
    <text evidence="7">The sequence shown here is derived from an EMBL/GenBank/DDBJ whole genome shotgun (WGS) entry which is preliminary data.</text>
</comment>
<dbReference type="GO" id="GO:0006355">
    <property type="term" value="P:regulation of DNA-templated transcription"/>
    <property type="evidence" value="ECO:0007669"/>
    <property type="project" value="InterPro"/>
</dbReference>
<evidence type="ECO:0000256" key="4">
    <source>
        <dbReference type="ARBA" id="ARBA00023163"/>
    </source>
</evidence>
<evidence type="ECO:0000256" key="2">
    <source>
        <dbReference type="ARBA" id="ARBA00023015"/>
    </source>
</evidence>